<keyword evidence="4" id="KW-0645">Protease</keyword>
<evidence type="ECO:0000256" key="12">
    <source>
        <dbReference type="SAM" id="Phobius"/>
    </source>
</evidence>
<dbReference type="EC" id="3.4.24.-" evidence="14"/>
<feature type="domain" description="Peptidase M50" evidence="13">
    <location>
        <begin position="115"/>
        <end position="167"/>
    </location>
</feature>
<keyword evidence="15" id="KW-1185">Reference proteome</keyword>
<keyword evidence="6" id="KW-0479">Metal-binding</keyword>
<dbReference type="EMBL" id="CAJRAY010000094">
    <property type="protein sequence ID" value="CAG5092439.1"/>
    <property type="molecule type" value="Genomic_DNA"/>
</dbReference>
<evidence type="ECO:0000256" key="9">
    <source>
        <dbReference type="ARBA" id="ARBA00022989"/>
    </source>
</evidence>
<evidence type="ECO:0000256" key="7">
    <source>
        <dbReference type="ARBA" id="ARBA00022801"/>
    </source>
</evidence>
<evidence type="ECO:0000256" key="8">
    <source>
        <dbReference type="ARBA" id="ARBA00022833"/>
    </source>
</evidence>
<keyword evidence="11 12" id="KW-0472">Membrane</keyword>
<keyword evidence="9 12" id="KW-1133">Transmembrane helix</keyword>
<accession>A0ABM8V8U4</accession>
<dbReference type="Pfam" id="PF02163">
    <property type="entry name" value="Peptidase_M50"/>
    <property type="match status" value="2"/>
</dbReference>
<evidence type="ECO:0000256" key="1">
    <source>
        <dbReference type="ARBA" id="ARBA00001947"/>
    </source>
</evidence>
<dbReference type="RefSeq" id="WP_213486525.1">
    <property type="nucleotide sequence ID" value="NZ_CAJRAY010000094.1"/>
</dbReference>
<feature type="transmembrane region" description="Helical" evidence="12">
    <location>
        <begin position="31"/>
        <end position="52"/>
    </location>
</feature>
<reference evidence="14 15" key="1">
    <citation type="submission" date="2021-04" db="EMBL/GenBank/DDBJ databases">
        <authorList>
            <person name="Rakotoarivonina H."/>
        </authorList>
    </citation>
    <scope>NUCLEOTIDE SEQUENCE [LARGE SCALE GENOMIC DNA]</scope>
    <source>
        <strain evidence="14 15">XE</strain>
    </source>
</reference>
<protein>
    <submittedName>
        <fullName evidence="14">Stage IV sporulation protein FB</fullName>
        <ecNumber evidence="14">3.4.24.-</ecNumber>
    </submittedName>
</protein>
<comment type="cofactor">
    <cofactor evidence="1">
        <name>Zn(2+)</name>
        <dbReference type="ChEBI" id="CHEBI:29105"/>
    </cofactor>
</comment>
<comment type="caution">
    <text evidence="14">The sequence shown here is derived from an EMBL/GenBank/DDBJ whole genome shotgun (WGS) entry which is preliminary data.</text>
</comment>
<feature type="transmembrane region" description="Helical" evidence="12">
    <location>
        <begin position="183"/>
        <end position="199"/>
    </location>
</feature>
<evidence type="ECO:0000313" key="14">
    <source>
        <dbReference type="EMBL" id="CAG5092439.1"/>
    </source>
</evidence>
<gene>
    <name evidence="14" type="primary">txxe 3298-spoIVFB</name>
    <name evidence="14" type="ORF">TXXE_18175</name>
</gene>
<sequence length="290" mass="31784">MIRCFGIRWTFHPLFVFVMLASAATGYVRELAVLFTIVIVHELGHVMAMRAFGWRVREIRLLPFGGAAETEEAGSVPAAEEAVVAAAGPLQNVWMGTAALLCARIEGIDPGWAMYIAHANAIIALFNLLPIQPLDGGRLLSAWMTATMPYQSALKWSVRIGLALSLAMVAAACIPLFGGVQLNLLLVGLFLLASNWRMLRDLPFLFMRFLVRREADSARARTKGTLVLPIVVQPACRVGDILRLFRKGRYHLVYVLGEGGCIEGVVPEERVIGTYFRSGGQNRAVSELFG</sequence>
<dbReference type="InterPro" id="IPR046342">
    <property type="entry name" value="CBS_dom_sf"/>
</dbReference>
<evidence type="ECO:0000256" key="3">
    <source>
        <dbReference type="ARBA" id="ARBA00007931"/>
    </source>
</evidence>
<dbReference type="PANTHER" id="PTHR39188:SF3">
    <property type="entry name" value="STAGE IV SPORULATION PROTEIN FB"/>
    <property type="match status" value="1"/>
</dbReference>
<evidence type="ECO:0000313" key="15">
    <source>
        <dbReference type="Proteomes" id="UP000681526"/>
    </source>
</evidence>
<comment type="similarity">
    <text evidence="3">Belongs to the peptidase M50B family.</text>
</comment>
<keyword evidence="7 14" id="KW-0378">Hydrolase</keyword>
<dbReference type="GO" id="GO:0016787">
    <property type="term" value="F:hydrolase activity"/>
    <property type="evidence" value="ECO:0007669"/>
    <property type="project" value="UniProtKB-KW"/>
</dbReference>
<keyword evidence="8" id="KW-0862">Zinc</keyword>
<keyword evidence="10" id="KW-0482">Metalloprotease</keyword>
<evidence type="ECO:0000256" key="2">
    <source>
        <dbReference type="ARBA" id="ARBA00004141"/>
    </source>
</evidence>
<feature type="domain" description="Peptidase M50" evidence="13">
    <location>
        <begin position="31"/>
        <end position="102"/>
    </location>
</feature>
<name>A0ABM8V8U4_THEXY</name>
<evidence type="ECO:0000256" key="10">
    <source>
        <dbReference type="ARBA" id="ARBA00023049"/>
    </source>
</evidence>
<feature type="transmembrane region" description="Helical" evidence="12">
    <location>
        <begin position="7"/>
        <end position="25"/>
    </location>
</feature>
<dbReference type="SUPFAM" id="SSF54631">
    <property type="entry name" value="CBS-domain pair"/>
    <property type="match status" value="1"/>
</dbReference>
<dbReference type="PANTHER" id="PTHR39188">
    <property type="entry name" value="MEMBRANE-ASSOCIATED ZINC METALLOPROTEASE M50B"/>
    <property type="match status" value="1"/>
</dbReference>
<comment type="subcellular location">
    <subcellularLocation>
        <location evidence="2">Membrane</location>
        <topology evidence="2">Multi-pass membrane protein</topology>
    </subcellularLocation>
</comment>
<evidence type="ECO:0000256" key="5">
    <source>
        <dbReference type="ARBA" id="ARBA00022692"/>
    </source>
</evidence>
<evidence type="ECO:0000259" key="13">
    <source>
        <dbReference type="Pfam" id="PF02163"/>
    </source>
</evidence>
<evidence type="ECO:0000256" key="6">
    <source>
        <dbReference type="ARBA" id="ARBA00022723"/>
    </source>
</evidence>
<dbReference type="InterPro" id="IPR008915">
    <property type="entry name" value="Peptidase_M50"/>
</dbReference>
<keyword evidence="5 12" id="KW-0812">Transmembrane</keyword>
<dbReference type="Proteomes" id="UP000681526">
    <property type="component" value="Unassembled WGS sequence"/>
</dbReference>
<evidence type="ECO:0000256" key="4">
    <source>
        <dbReference type="ARBA" id="ARBA00022670"/>
    </source>
</evidence>
<evidence type="ECO:0000256" key="11">
    <source>
        <dbReference type="ARBA" id="ARBA00023136"/>
    </source>
</evidence>
<proteinExistence type="inferred from homology"/>
<organism evidence="14 15">
    <name type="scientific">Thermobacillus xylanilyticus</name>
    <dbReference type="NCBI Taxonomy" id="76633"/>
    <lineage>
        <taxon>Bacteria</taxon>
        <taxon>Bacillati</taxon>
        <taxon>Bacillota</taxon>
        <taxon>Bacilli</taxon>
        <taxon>Bacillales</taxon>
        <taxon>Paenibacillaceae</taxon>
        <taxon>Thermobacillus</taxon>
    </lineage>
</organism>
<feature type="transmembrane region" description="Helical" evidence="12">
    <location>
        <begin position="156"/>
        <end position="177"/>
    </location>
</feature>